<sequence>DVIVSTEESKISYLKIANSEVNSIVHNTDISGQVYLTSKKRIIAYDVPKVNRQSMRAAIRNAKAAIELVKQKDDYNGIAGGKFKYRKAALPDKRLEQMDAKAIADVALAAINGASHGKVENVSGMVTAESLKFNMGTSNGIEGAHKSASIRLSLRVDGRGFSYQDVAASKHLGNLNPERFGDKTSTML</sequence>
<feature type="non-terminal residue" evidence="1">
    <location>
        <position position="188"/>
    </location>
</feature>
<proteinExistence type="predicted"/>
<dbReference type="Gene3D" id="3.30.2290.10">
    <property type="entry name" value="PmbA/TldD superfamily"/>
    <property type="match status" value="1"/>
</dbReference>
<feature type="non-terminal residue" evidence="1">
    <location>
        <position position="1"/>
    </location>
</feature>
<dbReference type="InterPro" id="IPR036059">
    <property type="entry name" value="TldD/PmbA_sf"/>
</dbReference>
<dbReference type="EMBL" id="AUZZ01010072">
    <property type="protein sequence ID" value="EQD30971.1"/>
    <property type="molecule type" value="Genomic_DNA"/>
</dbReference>
<dbReference type="GO" id="GO:0006508">
    <property type="term" value="P:proteolysis"/>
    <property type="evidence" value="ECO:0007669"/>
    <property type="project" value="InterPro"/>
</dbReference>
<reference evidence="1" key="2">
    <citation type="journal article" date="2014" name="ISME J.">
        <title>Microbial stratification in low pH oxic and suboxic macroscopic growths along an acid mine drainage.</title>
        <authorList>
            <person name="Mendez-Garcia C."/>
            <person name="Mesa V."/>
            <person name="Sprenger R.R."/>
            <person name="Richter M."/>
            <person name="Diez M.S."/>
            <person name="Solano J."/>
            <person name="Bargiela R."/>
            <person name="Golyshina O.V."/>
            <person name="Manteca A."/>
            <person name="Ramos J.L."/>
            <person name="Gallego J.R."/>
            <person name="Llorente I."/>
            <person name="Martins Dos Santos V.A."/>
            <person name="Jensen O.N."/>
            <person name="Pelaez A.I."/>
            <person name="Sanchez J."/>
            <person name="Ferrer M."/>
        </authorList>
    </citation>
    <scope>NUCLEOTIDE SEQUENCE</scope>
</reference>
<protein>
    <submittedName>
        <fullName evidence="1">PmbA/TldD protein-like protein (TldD/pmbA)</fullName>
    </submittedName>
</protein>
<dbReference type="GO" id="GO:0008237">
    <property type="term" value="F:metallopeptidase activity"/>
    <property type="evidence" value="ECO:0007669"/>
    <property type="project" value="InterPro"/>
</dbReference>
<dbReference type="InterPro" id="IPR035068">
    <property type="entry name" value="TldD/PmbA_N"/>
</dbReference>
<organism evidence="1">
    <name type="scientific">mine drainage metagenome</name>
    <dbReference type="NCBI Taxonomy" id="410659"/>
    <lineage>
        <taxon>unclassified sequences</taxon>
        <taxon>metagenomes</taxon>
        <taxon>ecological metagenomes</taxon>
    </lineage>
</organism>
<dbReference type="SUPFAM" id="SSF111283">
    <property type="entry name" value="Putative modulator of DNA gyrase, PmbA/TldD"/>
    <property type="match status" value="1"/>
</dbReference>
<comment type="caution">
    <text evidence="1">The sequence shown here is derived from an EMBL/GenBank/DDBJ whole genome shotgun (WGS) entry which is preliminary data.</text>
</comment>
<dbReference type="PANTHER" id="PTHR43666:SF1">
    <property type="entry name" value="CONSERVED PROTEIN"/>
    <property type="match status" value="1"/>
</dbReference>
<evidence type="ECO:0000313" key="1">
    <source>
        <dbReference type="EMBL" id="EQD30971.1"/>
    </source>
</evidence>
<accession>T0Y771</accession>
<dbReference type="AlphaFoldDB" id="T0Y771"/>
<name>T0Y771_9ZZZZ</name>
<dbReference type="PANTHER" id="PTHR43666">
    <property type="entry name" value="TLDD PROTEIN"/>
    <property type="match status" value="1"/>
</dbReference>
<gene>
    <name evidence="1" type="ORF">B2A_13892</name>
</gene>
<reference evidence="1" key="1">
    <citation type="submission" date="2013-08" db="EMBL/GenBank/DDBJ databases">
        <authorList>
            <person name="Mendez C."/>
            <person name="Richter M."/>
            <person name="Ferrer M."/>
            <person name="Sanchez J."/>
        </authorList>
    </citation>
    <scope>NUCLEOTIDE SEQUENCE</scope>
</reference>